<dbReference type="SMART" id="SM00744">
    <property type="entry name" value="RINGv"/>
    <property type="match status" value="1"/>
</dbReference>
<evidence type="ECO:0000313" key="8">
    <source>
        <dbReference type="Proteomes" id="UP000002058"/>
    </source>
</evidence>
<dbReference type="PROSITE" id="PS50089">
    <property type="entry name" value="ZF_RING_2"/>
    <property type="match status" value="1"/>
</dbReference>
<evidence type="ECO:0000256" key="2">
    <source>
        <dbReference type="ARBA" id="ARBA00022771"/>
    </source>
</evidence>
<feature type="domain" description="RING-type" evidence="6">
    <location>
        <begin position="475"/>
        <end position="518"/>
    </location>
</feature>
<proteinExistence type="predicted"/>
<dbReference type="RefSeq" id="XP_002543170.1">
    <property type="nucleotide sequence ID" value="XM_002543124.1"/>
</dbReference>
<keyword evidence="8" id="KW-1185">Reference proteome</keyword>
<feature type="compositionally biased region" description="Pro residues" evidence="5">
    <location>
        <begin position="289"/>
        <end position="299"/>
    </location>
</feature>
<keyword evidence="1" id="KW-0479">Metal-binding</keyword>
<dbReference type="AlphaFoldDB" id="C4JHB3"/>
<feature type="compositionally biased region" description="Acidic residues" evidence="5">
    <location>
        <begin position="156"/>
        <end position="171"/>
    </location>
</feature>
<evidence type="ECO:0000256" key="1">
    <source>
        <dbReference type="ARBA" id="ARBA00022723"/>
    </source>
</evidence>
<evidence type="ECO:0000256" key="5">
    <source>
        <dbReference type="SAM" id="MobiDB-lite"/>
    </source>
</evidence>
<dbReference type="InterPro" id="IPR001841">
    <property type="entry name" value="Znf_RING"/>
</dbReference>
<organism evidence="7 8">
    <name type="scientific">Uncinocarpus reesii (strain UAMH 1704)</name>
    <dbReference type="NCBI Taxonomy" id="336963"/>
    <lineage>
        <taxon>Eukaryota</taxon>
        <taxon>Fungi</taxon>
        <taxon>Dikarya</taxon>
        <taxon>Ascomycota</taxon>
        <taxon>Pezizomycotina</taxon>
        <taxon>Eurotiomycetes</taxon>
        <taxon>Eurotiomycetidae</taxon>
        <taxon>Onygenales</taxon>
        <taxon>Onygenaceae</taxon>
        <taxon>Uncinocarpus</taxon>
    </lineage>
</organism>
<reference evidence="8" key="1">
    <citation type="journal article" date="2009" name="Genome Res.">
        <title>Comparative genomic analyses of the human fungal pathogens Coccidioides and their relatives.</title>
        <authorList>
            <person name="Sharpton T.J."/>
            <person name="Stajich J.E."/>
            <person name="Rounsley S.D."/>
            <person name="Gardner M.J."/>
            <person name="Wortman J.R."/>
            <person name="Jordar V.S."/>
            <person name="Maiti R."/>
            <person name="Kodira C.D."/>
            <person name="Neafsey D.E."/>
            <person name="Zeng Q."/>
            <person name="Hung C.-Y."/>
            <person name="McMahan C."/>
            <person name="Muszewska A."/>
            <person name="Grynberg M."/>
            <person name="Mandel M.A."/>
            <person name="Kellner E.M."/>
            <person name="Barker B.M."/>
            <person name="Galgiani J.N."/>
            <person name="Orbach M.J."/>
            <person name="Kirkland T.N."/>
            <person name="Cole G.T."/>
            <person name="Henn M.R."/>
            <person name="Birren B.W."/>
            <person name="Taylor J.W."/>
        </authorList>
    </citation>
    <scope>NUCLEOTIDE SEQUENCE [LARGE SCALE GENOMIC DNA]</scope>
    <source>
        <strain evidence="8">UAMH 1704</strain>
    </source>
</reference>
<keyword evidence="3" id="KW-0862">Zinc</keyword>
<dbReference type="CDD" id="cd16461">
    <property type="entry name" value="RING-H2_EL5-like"/>
    <property type="match status" value="1"/>
</dbReference>
<feature type="compositionally biased region" description="Low complexity" evidence="5">
    <location>
        <begin position="271"/>
        <end position="281"/>
    </location>
</feature>
<evidence type="ECO:0000256" key="4">
    <source>
        <dbReference type="PROSITE-ProRule" id="PRU00175"/>
    </source>
</evidence>
<feature type="region of interest" description="Disordered" evidence="5">
    <location>
        <begin position="222"/>
        <end position="385"/>
    </location>
</feature>
<dbReference type="eggNOG" id="KOG0800">
    <property type="taxonomic scope" value="Eukaryota"/>
</dbReference>
<evidence type="ECO:0000313" key="7">
    <source>
        <dbReference type="EMBL" id="EEP77837.1"/>
    </source>
</evidence>
<dbReference type="STRING" id="336963.C4JHB3"/>
<dbReference type="SMART" id="SM00184">
    <property type="entry name" value="RING"/>
    <property type="match status" value="1"/>
</dbReference>
<dbReference type="InterPro" id="IPR013083">
    <property type="entry name" value="Znf_RING/FYVE/PHD"/>
</dbReference>
<evidence type="ECO:0000256" key="3">
    <source>
        <dbReference type="ARBA" id="ARBA00022833"/>
    </source>
</evidence>
<dbReference type="InParanoid" id="C4JHB3"/>
<dbReference type="GO" id="GO:0061630">
    <property type="term" value="F:ubiquitin protein ligase activity"/>
    <property type="evidence" value="ECO:0007669"/>
    <property type="project" value="TreeGrafter"/>
</dbReference>
<dbReference type="OMA" id="PANYDSQ"/>
<dbReference type="Gene3D" id="3.30.40.10">
    <property type="entry name" value="Zinc/RING finger domain, C3HC4 (zinc finger)"/>
    <property type="match status" value="1"/>
</dbReference>
<dbReference type="HOGENOM" id="CLU_022939_0_0_1"/>
<keyword evidence="2 4" id="KW-0863">Zinc-finger</keyword>
<protein>
    <recommendedName>
        <fullName evidence="6">RING-type domain-containing protein</fullName>
    </recommendedName>
</protein>
<dbReference type="GO" id="GO:0008270">
    <property type="term" value="F:zinc ion binding"/>
    <property type="evidence" value="ECO:0007669"/>
    <property type="project" value="UniProtKB-KW"/>
</dbReference>
<dbReference type="PANTHER" id="PTHR45969">
    <property type="entry name" value="RING ZINC FINGER PROTEIN-RELATED"/>
    <property type="match status" value="1"/>
</dbReference>
<dbReference type="GO" id="GO:0016567">
    <property type="term" value="P:protein ubiquitination"/>
    <property type="evidence" value="ECO:0007669"/>
    <property type="project" value="TreeGrafter"/>
</dbReference>
<evidence type="ECO:0000259" key="6">
    <source>
        <dbReference type="PROSITE" id="PS50089"/>
    </source>
</evidence>
<dbReference type="VEuPathDB" id="FungiDB:UREG_02686"/>
<feature type="region of interest" description="Disordered" evidence="5">
    <location>
        <begin position="108"/>
        <end position="176"/>
    </location>
</feature>
<dbReference type="OrthoDB" id="8062037at2759"/>
<dbReference type="Pfam" id="PF13639">
    <property type="entry name" value="zf-RING_2"/>
    <property type="match status" value="1"/>
</dbReference>
<dbReference type="KEGG" id="ure:UREG_02686"/>
<sequence length="539" mass="57789">MDLDEPHELDSVEPATRHIRSNSSPSARYIPTLPEPRRSAAIRSRATRLLRRDEPPQTPLAHILHLAASALAAQISGNTVPATPNVQNAGADGLEGPLESLLQGLQQIASSQEEASTNDNPTEGGFPNVNFLRVFRFSNPDSPQDHSTVSSQTPEDSGDPMETDTQETGEDNPERRLLTLVVVGVRSIPVNANTGHENGNNGRLNVESLLRLSFLSAGNLLRNERGSGGLLRRGDGRSRFSTGRNSVPGHPSHDGHRHQRSSASSRRHSDAGSLADLSSSLPTVLSESPPGPNPPPSTPADPGLSGASSVVNTPSRRPSSASALLPQLNEDSSGEAEATTQQNPAFNFPRQRRRSDSEAARHRGLGSGAARRNGVVEPDDSSPSTTRSWLIYVVGANLAENHPALTAPSLFTDNPTYEDMMLLSSLLGPVKPPVASEEDVASAGGLYRLIQYPGSLIAENMEDGTSIRVNENERCLICLCDYEAEEEVRLLAKCRHIYHRECIDEWLTTGRNSCPLCRGEGVSNANNSENSAGPEVDVA</sequence>
<dbReference type="Proteomes" id="UP000002058">
    <property type="component" value="Unassembled WGS sequence"/>
</dbReference>
<accession>C4JHB3</accession>
<gene>
    <name evidence="7" type="ORF">UREG_02686</name>
</gene>
<feature type="compositionally biased region" description="Polar residues" evidence="5">
    <location>
        <begin position="306"/>
        <end position="322"/>
    </location>
</feature>
<feature type="compositionally biased region" description="Polar residues" evidence="5">
    <location>
        <begin position="139"/>
        <end position="155"/>
    </location>
</feature>
<dbReference type="EMBL" id="CH476615">
    <property type="protein sequence ID" value="EEP77837.1"/>
    <property type="molecule type" value="Genomic_DNA"/>
</dbReference>
<dbReference type="SUPFAM" id="SSF57850">
    <property type="entry name" value="RING/U-box"/>
    <property type="match status" value="1"/>
</dbReference>
<feature type="region of interest" description="Disordered" evidence="5">
    <location>
        <begin position="1"/>
        <end position="32"/>
    </location>
</feature>
<dbReference type="GeneID" id="8443133"/>
<dbReference type="InterPro" id="IPR011016">
    <property type="entry name" value="Znf_RING-CH"/>
</dbReference>
<name>C4JHB3_UNCRE</name>
<feature type="compositionally biased region" description="Polar residues" evidence="5">
    <location>
        <begin position="108"/>
        <end position="121"/>
    </location>
</feature>
<feature type="compositionally biased region" description="Basic and acidic residues" evidence="5">
    <location>
        <begin position="1"/>
        <end position="10"/>
    </location>
</feature>
<dbReference type="PANTHER" id="PTHR45969:SF69">
    <property type="entry name" value="FINGER DOMAIN PROTEIN, PUTATIVE (AFU_ORTHOLOGUE AFUA_3G12190)-RELATED"/>
    <property type="match status" value="1"/>
</dbReference>